<proteinExistence type="predicted"/>
<protein>
    <submittedName>
        <fullName evidence="1">Uncharacterized protein</fullName>
    </submittedName>
</protein>
<dbReference type="AlphaFoldDB" id="X1NQM3"/>
<name>X1NQM3_9ZZZZ</name>
<organism evidence="1">
    <name type="scientific">marine sediment metagenome</name>
    <dbReference type="NCBI Taxonomy" id="412755"/>
    <lineage>
        <taxon>unclassified sequences</taxon>
        <taxon>metagenomes</taxon>
        <taxon>ecological metagenomes</taxon>
    </lineage>
</organism>
<feature type="non-terminal residue" evidence="1">
    <location>
        <position position="1"/>
    </location>
</feature>
<reference evidence="1" key="1">
    <citation type="journal article" date="2014" name="Front. Microbiol.">
        <title>High frequency of phylogenetically diverse reductive dehalogenase-homologous genes in deep subseafloor sedimentary metagenomes.</title>
        <authorList>
            <person name="Kawai M."/>
            <person name="Futagami T."/>
            <person name="Toyoda A."/>
            <person name="Takaki Y."/>
            <person name="Nishi S."/>
            <person name="Hori S."/>
            <person name="Arai W."/>
            <person name="Tsubouchi T."/>
            <person name="Morono Y."/>
            <person name="Uchiyama I."/>
            <person name="Ito T."/>
            <person name="Fujiyama A."/>
            <person name="Inagaki F."/>
            <person name="Takami H."/>
        </authorList>
    </citation>
    <scope>NUCLEOTIDE SEQUENCE</scope>
    <source>
        <strain evidence="1">Expedition CK06-06</strain>
    </source>
</reference>
<sequence>PRTWFNQCVKNAIDQYKNGDNAFYARDGTLTPAATSIKLRMLGSGHPASPTKYDIVWGTSKTALINTQSISQADLSGGKDITGMPKSTKIFLQVRPSDPPACVGSRSGIYYAKTTA</sequence>
<accession>X1NQM3</accession>
<comment type="caution">
    <text evidence="1">The sequence shown here is derived from an EMBL/GenBank/DDBJ whole genome shotgun (WGS) entry which is preliminary data.</text>
</comment>
<gene>
    <name evidence="1" type="ORF">S06H3_39876</name>
</gene>
<evidence type="ECO:0000313" key="1">
    <source>
        <dbReference type="EMBL" id="GAI46357.1"/>
    </source>
</evidence>
<dbReference type="EMBL" id="BARV01024426">
    <property type="protein sequence ID" value="GAI46357.1"/>
    <property type="molecule type" value="Genomic_DNA"/>
</dbReference>